<dbReference type="GO" id="GO:0071916">
    <property type="term" value="F:dipeptide transmembrane transporter activity"/>
    <property type="evidence" value="ECO:0007669"/>
    <property type="project" value="TreeGrafter"/>
</dbReference>
<protein>
    <submittedName>
        <fullName evidence="9">Nickel transport system permease protein NikB</fullName>
    </submittedName>
</protein>
<proteinExistence type="inferred from homology"/>
<feature type="domain" description="ABC transmembrane type-1" evidence="8">
    <location>
        <begin position="111"/>
        <end position="312"/>
    </location>
</feature>
<name>A0A0M6ZMU4_9HYPH</name>
<reference evidence="10" key="1">
    <citation type="submission" date="2015-07" db="EMBL/GenBank/DDBJ databases">
        <authorList>
            <person name="Rodrigo-Torres Lidia"/>
            <person name="Arahal R.David."/>
        </authorList>
    </citation>
    <scope>NUCLEOTIDE SEQUENCE [LARGE SCALE GENOMIC DNA]</scope>
    <source>
        <strain evidence="10">CECT 5096</strain>
    </source>
</reference>
<dbReference type="STRING" id="311410.LA5095_02641"/>
<dbReference type="SUPFAM" id="SSF161098">
    <property type="entry name" value="MetI-like"/>
    <property type="match status" value="1"/>
</dbReference>
<dbReference type="Proteomes" id="UP000049983">
    <property type="component" value="Unassembled WGS sequence"/>
</dbReference>
<comment type="similarity">
    <text evidence="7">Belongs to the binding-protein-dependent transport system permease family.</text>
</comment>
<organism evidence="9 10">
    <name type="scientific">Roseibium album</name>
    <dbReference type="NCBI Taxonomy" id="311410"/>
    <lineage>
        <taxon>Bacteria</taxon>
        <taxon>Pseudomonadati</taxon>
        <taxon>Pseudomonadota</taxon>
        <taxon>Alphaproteobacteria</taxon>
        <taxon>Hyphomicrobiales</taxon>
        <taxon>Stappiaceae</taxon>
        <taxon>Roseibium</taxon>
    </lineage>
</organism>
<evidence type="ECO:0000259" key="8">
    <source>
        <dbReference type="PROSITE" id="PS50928"/>
    </source>
</evidence>
<evidence type="ECO:0000256" key="3">
    <source>
        <dbReference type="ARBA" id="ARBA00022475"/>
    </source>
</evidence>
<dbReference type="RefSeq" id="WP_055115745.1">
    <property type="nucleotide sequence ID" value="NZ_CXWA01000003.1"/>
</dbReference>
<keyword evidence="3" id="KW-1003">Cell membrane</keyword>
<keyword evidence="2 7" id="KW-0813">Transport</keyword>
<dbReference type="GO" id="GO:0005886">
    <property type="term" value="C:plasma membrane"/>
    <property type="evidence" value="ECO:0007669"/>
    <property type="project" value="UniProtKB-SubCell"/>
</dbReference>
<evidence type="ECO:0000256" key="7">
    <source>
        <dbReference type="RuleBase" id="RU363032"/>
    </source>
</evidence>
<evidence type="ECO:0000313" key="9">
    <source>
        <dbReference type="EMBL" id="CTQ63551.1"/>
    </source>
</evidence>
<evidence type="ECO:0000256" key="1">
    <source>
        <dbReference type="ARBA" id="ARBA00004651"/>
    </source>
</evidence>
<feature type="transmembrane region" description="Helical" evidence="7">
    <location>
        <begin position="117"/>
        <end position="138"/>
    </location>
</feature>
<feature type="transmembrane region" description="Helical" evidence="7">
    <location>
        <begin position="289"/>
        <end position="308"/>
    </location>
</feature>
<evidence type="ECO:0000256" key="6">
    <source>
        <dbReference type="ARBA" id="ARBA00023136"/>
    </source>
</evidence>
<keyword evidence="4 7" id="KW-0812">Transmembrane</keyword>
<feature type="transmembrane region" description="Helical" evidence="7">
    <location>
        <begin position="20"/>
        <end position="40"/>
    </location>
</feature>
<dbReference type="OrthoDB" id="7834831at2"/>
<keyword evidence="10" id="KW-1185">Reference proteome</keyword>
<dbReference type="InterPro" id="IPR000515">
    <property type="entry name" value="MetI-like"/>
</dbReference>
<dbReference type="Pfam" id="PF19300">
    <property type="entry name" value="BPD_transp_1_N"/>
    <property type="match status" value="1"/>
</dbReference>
<dbReference type="PANTHER" id="PTHR43163:SF6">
    <property type="entry name" value="DIPEPTIDE TRANSPORT SYSTEM PERMEASE PROTEIN DPPB-RELATED"/>
    <property type="match status" value="1"/>
</dbReference>
<dbReference type="InterPro" id="IPR035906">
    <property type="entry name" value="MetI-like_sf"/>
</dbReference>
<dbReference type="InterPro" id="IPR045621">
    <property type="entry name" value="BPD_transp_1_N"/>
</dbReference>
<dbReference type="Pfam" id="PF00528">
    <property type="entry name" value="BPD_transp_1"/>
    <property type="match status" value="1"/>
</dbReference>
<dbReference type="PROSITE" id="PS50928">
    <property type="entry name" value="ABC_TM1"/>
    <property type="match status" value="1"/>
</dbReference>
<dbReference type="CDD" id="cd06261">
    <property type="entry name" value="TM_PBP2"/>
    <property type="match status" value="1"/>
</dbReference>
<evidence type="ECO:0000313" key="10">
    <source>
        <dbReference type="Proteomes" id="UP000049983"/>
    </source>
</evidence>
<evidence type="ECO:0000256" key="2">
    <source>
        <dbReference type="ARBA" id="ARBA00022448"/>
    </source>
</evidence>
<gene>
    <name evidence="9" type="primary">nikB_1</name>
    <name evidence="9" type="ORF">LA5096_00010</name>
</gene>
<accession>A0A0M6ZMU4</accession>
<keyword evidence="6 7" id="KW-0472">Membrane</keyword>
<feature type="transmembrane region" description="Helical" evidence="7">
    <location>
        <begin position="150"/>
        <end position="177"/>
    </location>
</feature>
<dbReference type="Gene3D" id="1.10.3720.10">
    <property type="entry name" value="MetI-like"/>
    <property type="match status" value="1"/>
</dbReference>
<dbReference type="PANTHER" id="PTHR43163">
    <property type="entry name" value="DIPEPTIDE TRANSPORT SYSTEM PERMEASE PROTEIN DPPB-RELATED"/>
    <property type="match status" value="1"/>
</dbReference>
<feature type="transmembrane region" description="Helical" evidence="7">
    <location>
        <begin position="189"/>
        <end position="208"/>
    </location>
</feature>
<dbReference type="EMBL" id="CXWC01000001">
    <property type="protein sequence ID" value="CTQ63551.1"/>
    <property type="molecule type" value="Genomic_DNA"/>
</dbReference>
<evidence type="ECO:0000256" key="4">
    <source>
        <dbReference type="ARBA" id="ARBA00022692"/>
    </source>
</evidence>
<keyword evidence="5 7" id="KW-1133">Transmembrane helix</keyword>
<dbReference type="GeneID" id="97667492"/>
<sequence length="335" mass="37211">MLTSSLRVAPFLFALFRRLLSLFCVLFGVSLITFAMTYFAPGDKAEAIAHARYPDVQAFPPEILEGIREEFSLNEPFFVQFFRWLFRFVQGDFGNSFASNTPVWDIFVGNVTETLSLTTTALLIGLLAAFALSSVAVWRPGSHFDRAAVALASIGAAMPNYWLGLLLILLFAAHLNWLPAYGTGSPQHLVLPAITLAFWITASQTRLLRAFFLEAKSAPFVETLRLRGVSESEIFWRHILRHAAIPALTMIGLDIASLLEGTVIVELTFARGGIGSLLAGSVLSRDYPMILFLVMFSALVYVFINSLIELLQDALDPRISFLKPPKHDRSYEARS</sequence>
<dbReference type="AlphaFoldDB" id="A0A0M6ZMU4"/>
<evidence type="ECO:0000256" key="5">
    <source>
        <dbReference type="ARBA" id="ARBA00022989"/>
    </source>
</evidence>
<feature type="transmembrane region" description="Helical" evidence="7">
    <location>
        <begin position="247"/>
        <end position="269"/>
    </location>
</feature>
<comment type="subcellular location">
    <subcellularLocation>
        <location evidence="1 7">Cell membrane</location>
        <topology evidence="1 7">Multi-pass membrane protein</topology>
    </subcellularLocation>
</comment>